<proteinExistence type="predicted"/>
<dbReference type="AlphaFoldDB" id="A0A7S2XEA8"/>
<dbReference type="EMBL" id="HBHP01025914">
    <property type="protein sequence ID" value="CAD9772115.1"/>
    <property type="molecule type" value="Transcribed_RNA"/>
</dbReference>
<protein>
    <submittedName>
        <fullName evidence="2">Uncharacterized protein</fullName>
    </submittedName>
</protein>
<evidence type="ECO:0000256" key="1">
    <source>
        <dbReference type="SAM" id="MobiDB-lite"/>
    </source>
</evidence>
<sequence>MRSSFRLTGPAGTRIFSDRRCAPNPVSDTPESSDGSLVEGFPFKHQGRLYKPASLKFRGEERWIVKLSKGLRRHSFPANGKMSEVRQIKLEFSSRQDALQFCNDYGYICRISIAKRQKMKKKLVDKPGFSAQSQMLTVFKPDLPFELPSDFVPAAGWEATLGSEESAEKGILQQATP</sequence>
<gene>
    <name evidence="2" type="ORF">LSP00402_LOCUS16105</name>
</gene>
<name>A0A7S2XEA8_9EUKA</name>
<feature type="region of interest" description="Disordered" evidence="1">
    <location>
        <begin position="1"/>
        <end position="37"/>
    </location>
</feature>
<evidence type="ECO:0000313" key="2">
    <source>
        <dbReference type="EMBL" id="CAD9772115.1"/>
    </source>
</evidence>
<feature type="compositionally biased region" description="Polar residues" evidence="1">
    <location>
        <begin position="26"/>
        <end position="35"/>
    </location>
</feature>
<accession>A0A7S2XEA8</accession>
<reference evidence="2" key="1">
    <citation type="submission" date="2021-01" db="EMBL/GenBank/DDBJ databases">
        <authorList>
            <person name="Corre E."/>
            <person name="Pelletier E."/>
            <person name="Niang G."/>
            <person name="Scheremetjew M."/>
            <person name="Finn R."/>
            <person name="Kale V."/>
            <person name="Holt S."/>
            <person name="Cochrane G."/>
            <person name="Meng A."/>
            <person name="Brown T."/>
            <person name="Cohen L."/>
        </authorList>
    </citation>
    <scope>NUCLEOTIDE SEQUENCE</scope>
    <source>
        <strain evidence="2">CCMP622</strain>
    </source>
</reference>
<organism evidence="2">
    <name type="scientific">Lotharella oceanica</name>
    <dbReference type="NCBI Taxonomy" id="641309"/>
    <lineage>
        <taxon>Eukaryota</taxon>
        <taxon>Sar</taxon>
        <taxon>Rhizaria</taxon>
        <taxon>Cercozoa</taxon>
        <taxon>Chlorarachniophyceae</taxon>
        <taxon>Lotharella</taxon>
    </lineage>
</organism>